<feature type="compositionally biased region" description="Basic and acidic residues" evidence="1">
    <location>
        <begin position="175"/>
        <end position="184"/>
    </location>
</feature>
<evidence type="ECO:0000313" key="4">
    <source>
        <dbReference type="Proteomes" id="UP000694393"/>
    </source>
</evidence>
<dbReference type="SUPFAM" id="SSF47353">
    <property type="entry name" value="Retrovirus capsid dimerization domain-like"/>
    <property type="match status" value="1"/>
</dbReference>
<feature type="region of interest" description="Disordered" evidence="1">
    <location>
        <begin position="147"/>
        <end position="210"/>
    </location>
</feature>
<dbReference type="Ensembl" id="ENSPCET00000015135.1">
    <property type="protein sequence ID" value="ENSPCEP00000014606.1"/>
    <property type="gene ID" value="ENSPCEG00000011586.1"/>
</dbReference>
<keyword evidence="4" id="KW-1185">Reference proteome</keyword>
<proteinExistence type="predicted"/>
<dbReference type="AlphaFoldDB" id="A0A8C8S5C4"/>
<evidence type="ECO:0000313" key="3">
    <source>
        <dbReference type="Ensembl" id="ENSPCEP00000014606.1"/>
    </source>
</evidence>
<feature type="compositionally biased region" description="Low complexity" evidence="1">
    <location>
        <begin position="158"/>
        <end position="172"/>
    </location>
</feature>
<dbReference type="InterPro" id="IPR003309">
    <property type="entry name" value="SCAN_dom"/>
</dbReference>
<dbReference type="InterPro" id="IPR038269">
    <property type="entry name" value="SCAN_sf"/>
</dbReference>
<dbReference type="PROSITE" id="PS50804">
    <property type="entry name" value="SCAN_BOX"/>
    <property type="match status" value="1"/>
</dbReference>
<dbReference type="Pfam" id="PF02023">
    <property type="entry name" value="SCAN"/>
    <property type="match status" value="1"/>
</dbReference>
<dbReference type="PANTHER" id="PTHR46888">
    <property type="entry name" value="ZINC KNUCKLE DOMAINCONTAINING PROTEIN-RELATED"/>
    <property type="match status" value="1"/>
</dbReference>
<dbReference type="Gene3D" id="1.10.4020.10">
    <property type="entry name" value="DNA breaking-rejoining enzymes"/>
    <property type="match status" value="1"/>
</dbReference>
<organism evidence="3 4">
    <name type="scientific">Pelusios castaneus</name>
    <name type="common">West African mud turtle</name>
    <dbReference type="NCBI Taxonomy" id="367368"/>
    <lineage>
        <taxon>Eukaryota</taxon>
        <taxon>Metazoa</taxon>
        <taxon>Chordata</taxon>
        <taxon>Craniata</taxon>
        <taxon>Vertebrata</taxon>
        <taxon>Euteleostomi</taxon>
        <taxon>Archelosauria</taxon>
        <taxon>Testudinata</taxon>
        <taxon>Testudines</taxon>
        <taxon>Pleurodira</taxon>
        <taxon>Pelomedusidae</taxon>
        <taxon>Pelusios</taxon>
    </lineage>
</organism>
<dbReference type="Proteomes" id="UP000694393">
    <property type="component" value="Unplaced"/>
</dbReference>
<dbReference type="PANTHER" id="PTHR46888:SF15">
    <property type="entry name" value="ZINC FINGER AND SCAN DOMAIN-CONTAINING PROTEIN 12-LIKE"/>
    <property type="match status" value="1"/>
</dbReference>
<dbReference type="SMART" id="SM00431">
    <property type="entry name" value="SCAN"/>
    <property type="match status" value="1"/>
</dbReference>
<reference evidence="3" key="1">
    <citation type="submission" date="2025-08" db="UniProtKB">
        <authorList>
            <consortium name="Ensembl"/>
        </authorList>
    </citation>
    <scope>IDENTIFICATION</scope>
</reference>
<reference evidence="3" key="2">
    <citation type="submission" date="2025-09" db="UniProtKB">
        <authorList>
            <consortium name="Ensembl"/>
        </authorList>
    </citation>
    <scope>IDENTIFICATION</scope>
</reference>
<evidence type="ECO:0000256" key="1">
    <source>
        <dbReference type="SAM" id="MobiDB-lite"/>
    </source>
</evidence>
<sequence length="210" mass="23761">MFERTALREAWLREHWASILAPFLCGEAQKAYRDLTAETTLDYPQLKEEILVRTGVTAMVRAQRFHEWNDQEGQEPRSQLFNLIHLARKWLCPDVHTVEKITEILVLDRFLKGLPPDLWGWVSQNDPSSYDDLVTLIERQIATKGLSQVIREEGSPNKRPAPGPRAWAPGKPILGRREAGERPEPMSQFGETQGEGQGLKPGSPKNKGGS</sequence>
<protein>
    <recommendedName>
        <fullName evidence="2">SCAN box domain-containing protein</fullName>
    </recommendedName>
</protein>
<accession>A0A8C8S5C4</accession>
<name>A0A8C8S5C4_9SAUR</name>
<evidence type="ECO:0000259" key="2">
    <source>
        <dbReference type="PROSITE" id="PS50804"/>
    </source>
</evidence>
<feature type="domain" description="SCAN box" evidence="2">
    <location>
        <begin position="63"/>
        <end position="138"/>
    </location>
</feature>